<dbReference type="RefSeq" id="WP_048164727.1">
    <property type="nucleotide sequence ID" value="NZ_CP006019.1"/>
</dbReference>
<dbReference type="InterPro" id="IPR051257">
    <property type="entry name" value="Diverse_CBS-Domain"/>
</dbReference>
<dbReference type="InterPro" id="IPR046342">
    <property type="entry name" value="CBS_dom_sf"/>
</dbReference>
<dbReference type="Proteomes" id="UP000027981">
    <property type="component" value="Chromosome"/>
</dbReference>
<accession>A0A075LQZ6</accession>
<dbReference type="InterPro" id="IPR000644">
    <property type="entry name" value="CBS_dom"/>
</dbReference>
<evidence type="ECO:0000256" key="2">
    <source>
        <dbReference type="PROSITE-ProRule" id="PRU00703"/>
    </source>
</evidence>
<dbReference type="KEGG" id="ppac:PAP_03575"/>
<feature type="domain" description="CBS" evidence="3">
    <location>
        <begin position="76"/>
        <end position="131"/>
    </location>
</feature>
<dbReference type="SMART" id="SM00116">
    <property type="entry name" value="CBS"/>
    <property type="match status" value="2"/>
</dbReference>
<dbReference type="OrthoDB" id="43333at2157"/>
<dbReference type="PANTHER" id="PTHR43080">
    <property type="entry name" value="CBS DOMAIN-CONTAINING PROTEIN CBSX3, MITOCHONDRIAL"/>
    <property type="match status" value="1"/>
</dbReference>
<dbReference type="PROSITE" id="PS51371">
    <property type="entry name" value="CBS"/>
    <property type="match status" value="2"/>
</dbReference>
<dbReference type="Gene3D" id="3.10.580.10">
    <property type="entry name" value="CBS-domain"/>
    <property type="match status" value="1"/>
</dbReference>
<reference evidence="5" key="1">
    <citation type="submission" date="2013-06" db="EMBL/GenBank/DDBJ databases">
        <title>Complete Genome Sequence of Hyperthermophilic Palaeococcus pacificus DY20341T, Isolated from a Deep-Sea Hydrothermal Sediments.</title>
        <authorList>
            <person name="Zeng X."/>
            <person name="Shao Z."/>
        </authorList>
    </citation>
    <scope>NUCLEOTIDE SEQUENCE [LARGE SCALE GENOMIC DNA]</scope>
    <source>
        <strain evidence="5">DY20341</strain>
    </source>
</reference>
<dbReference type="EMBL" id="CP006019">
    <property type="protein sequence ID" value="AIF69135.1"/>
    <property type="molecule type" value="Genomic_DNA"/>
</dbReference>
<reference evidence="4 5" key="2">
    <citation type="journal article" date="2015" name="Genome Announc.">
        <title>Complete Genome Sequence of Hyperthermophilic Piezophilic Archaeon Palaeococcus pacificus DY20341T, Isolated from Deep-Sea Hydrothermal Sediments.</title>
        <authorList>
            <person name="Zeng X."/>
            <person name="Jebbar M."/>
            <person name="Shao Z."/>
        </authorList>
    </citation>
    <scope>NUCLEOTIDE SEQUENCE [LARGE SCALE GENOMIC DNA]</scope>
    <source>
        <strain evidence="4 5">DY20341</strain>
    </source>
</reference>
<dbReference type="Pfam" id="PF00571">
    <property type="entry name" value="CBS"/>
    <property type="match status" value="2"/>
</dbReference>
<organism evidence="4 5">
    <name type="scientific">Palaeococcus pacificus DY20341</name>
    <dbReference type="NCBI Taxonomy" id="1343739"/>
    <lineage>
        <taxon>Archaea</taxon>
        <taxon>Methanobacteriati</taxon>
        <taxon>Methanobacteriota</taxon>
        <taxon>Thermococci</taxon>
        <taxon>Thermococcales</taxon>
        <taxon>Thermococcaceae</taxon>
        <taxon>Palaeococcus</taxon>
    </lineage>
</organism>
<dbReference type="eggNOG" id="arCOG00606">
    <property type="taxonomic scope" value="Archaea"/>
</dbReference>
<dbReference type="STRING" id="1343739.PAP_03575"/>
<dbReference type="PANTHER" id="PTHR43080:SF2">
    <property type="entry name" value="CBS DOMAIN-CONTAINING PROTEIN"/>
    <property type="match status" value="1"/>
</dbReference>
<evidence type="ECO:0000313" key="4">
    <source>
        <dbReference type="EMBL" id="AIF69135.1"/>
    </source>
</evidence>
<dbReference type="GeneID" id="24841843"/>
<name>A0A075LQZ6_9EURY</name>
<evidence type="ECO:0000256" key="1">
    <source>
        <dbReference type="ARBA" id="ARBA00023122"/>
    </source>
</evidence>
<protein>
    <submittedName>
        <fullName evidence="4">Inosine-5`-monophosphate dehydrogenase</fullName>
    </submittedName>
</protein>
<evidence type="ECO:0000313" key="5">
    <source>
        <dbReference type="Proteomes" id="UP000027981"/>
    </source>
</evidence>
<dbReference type="HOGENOM" id="CLU_040681_12_1_2"/>
<sequence length="136" mass="15282">MDENAPIKVYMVKKLIAVNPDDSIQEACKVMVDFDIGSLVVVDKNESVIGFFTKSDIIRRVIVPGLPYETPVKEIMTKELITVSSTTPLKEVLKIMAEHRIKHILVEDNKKIIGIFTLSDLLEASRRKLETAIATE</sequence>
<dbReference type="SUPFAM" id="SSF54631">
    <property type="entry name" value="CBS-domain pair"/>
    <property type="match status" value="1"/>
</dbReference>
<proteinExistence type="predicted"/>
<feature type="domain" description="CBS" evidence="3">
    <location>
        <begin position="11"/>
        <end position="72"/>
    </location>
</feature>
<dbReference type="AlphaFoldDB" id="A0A075LQZ6"/>
<gene>
    <name evidence="4" type="ORF">PAP_03575</name>
</gene>
<keyword evidence="1 2" id="KW-0129">CBS domain</keyword>
<evidence type="ECO:0000259" key="3">
    <source>
        <dbReference type="PROSITE" id="PS51371"/>
    </source>
</evidence>
<keyword evidence="5" id="KW-1185">Reference proteome</keyword>